<feature type="region of interest" description="Disordered" evidence="16">
    <location>
        <begin position="298"/>
        <end position="323"/>
    </location>
</feature>
<comment type="subunit">
    <text evidence="15">Component of the Smc5-Smc6 complex.</text>
</comment>
<comment type="catalytic activity">
    <reaction evidence="1 15">
        <text>S-ubiquitinyl-[E2 ubiquitin-conjugating enzyme]-L-cysteine + [acceptor protein]-L-lysine = [E2 ubiquitin-conjugating enzyme]-L-cysteine + N(6)-ubiquitinyl-[acceptor protein]-L-lysine.</text>
        <dbReference type="EC" id="2.3.2.27"/>
    </reaction>
</comment>
<dbReference type="Gene3D" id="1.10.10.10">
    <property type="entry name" value="Winged helix-like DNA-binding domain superfamily/Winged helix DNA-binding domain"/>
    <property type="match status" value="1"/>
</dbReference>
<evidence type="ECO:0000256" key="9">
    <source>
        <dbReference type="ARBA" id="ARBA00022771"/>
    </source>
</evidence>
<dbReference type="InterPro" id="IPR011513">
    <property type="entry name" value="Nse1"/>
</dbReference>
<keyword evidence="14 15" id="KW-0539">Nucleus</keyword>
<reference evidence="18" key="1">
    <citation type="journal article" date="2020" name="Stud. Mycol.">
        <title>101 Dothideomycetes genomes: a test case for predicting lifestyles and emergence of pathogens.</title>
        <authorList>
            <person name="Haridas S."/>
            <person name="Albert R."/>
            <person name="Binder M."/>
            <person name="Bloem J."/>
            <person name="Labutti K."/>
            <person name="Salamov A."/>
            <person name="Andreopoulos B."/>
            <person name="Baker S."/>
            <person name="Barry K."/>
            <person name="Bills G."/>
            <person name="Bluhm B."/>
            <person name="Cannon C."/>
            <person name="Castanera R."/>
            <person name="Culley D."/>
            <person name="Daum C."/>
            <person name="Ezra D."/>
            <person name="Gonzalez J."/>
            <person name="Henrissat B."/>
            <person name="Kuo A."/>
            <person name="Liang C."/>
            <person name="Lipzen A."/>
            <person name="Lutzoni F."/>
            <person name="Magnuson J."/>
            <person name="Mondo S."/>
            <person name="Nolan M."/>
            <person name="Ohm R."/>
            <person name="Pangilinan J."/>
            <person name="Park H.-J."/>
            <person name="Ramirez L."/>
            <person name="Alfaro M."/>
            <person name="Sun H."/>
            <person name="Tritt A."/>
            <person name="Yoshinaga Y."/>
            <person name="Zwiers L.-H."/>
            <person name="Turgeon B."/>
            <person name="Goodwin S."/>
            <person name="Spatafora J."/>
            <person name="Crous P."/>
            <person name="Grigoriev I."/>
        </authorList>
    </citation>
    <scope>NUCLEOTIDE SEQUENCE</scope>
    <source>
        <strain evidence="18">CBS 473.64</strain>
    </source>
</reference>
<evidence type="ECO:0000256" key="5">
    <source>
        <dbReference type="ARBA" id="ARBA00019422"/>
    </source>
</evidence>
<keyword evidence="8 15" id="KW-0227">DNA damage</keyword>
<dbReference type="GO" id="GO:0005634">
    <property type="term" value="C:nucleus"/>
    <property type="evidence" value="ECO:0007669"/>
    <property type="project" value="UniProtKB-SubCell"/>
</dbReference>
<evidence type="ECO:0000313" key="18">
    <source>
        <dbReference type="EMBL" id="KAF2644735.1"/>
    </source>
</evidence>
<dbReference type="CDD" id="cd16493">
    <property type="entry name" value="RING-CH-C4HC3_NSE1"/>
    <property type="match status" value="1"/>
</dbReference>
<dbReference type="GO" id="GO:0030915">
    <property type="term" value="C:Smc5-Smc6 complex"/>
    <property type="evidence" value="ECO:0007669"/>
    <property type="project" value="UniProtKB-UniRule"/>
</dbReference>
<dbReference type="EMBL" id="MU006778">
    <property type="protein sequence ID" value="KAF2644735.1"/>
    <property type="molecule type" value="Genomic_DNA"/>
</dbReference>
<evidence type="ECO:0000256" key="14">
    <source>
        <dbReference type="ARBA" id="ARBA00023242"/>
    </source>
</evidence>
<evidence type="ECO:0000259" key="17">
    <source>
        <dbReference type="Pfam" id="PF08746"/>
    </source>
</evidence>
<dbReference type="GO" id="GO:0061630">
    <property type="term" value="F:ubiquitin protein ligase activity"/>
    <property type="evidence" value="ECO:0007669"/>
    <property type="project" value="UniProtKB-EC"/>
</dbReference>
<evidence type="ECO:0000256" key="3">
    <source>
        <dbReference type="ARBA" id="ARBA00010258"/>
    </source>
</evidence>
<comment type="subcellular location">
    <subcellularLocation>
        <location evidence="2 15">Nucleus</location>
    </subcellularLocation>
</comment>
<dbReference type="Gene3D" id="3.90.1150.220">
    <property type="match status" value="1"/>
</dbReference>
<evidence type="ECO:0000256" key="16">
    <source>
        <dbReference type="SAM" id="MobiDB-lite"/>
    </source>
</evidence>
<evidence type="ECO:0000256" key="4">
    <source>
        <dbReference type="ARBA" id="ARBA00012483"/>
    </source>
</evidence>
<dbReference type="GO" id="GO:0008270">
    <property type="term" value="F:zinc ion binding"/>
    <property type="evidence" value="ECO:0007669"/>
    <property type="project" value="UniProtKB-KW"/>
</dbReference>
<evidence type="ECO:0000256" key="10">
    <source>
        <dbReference type="ARBA" id="ARBA00022786"/>
    </source>
</evidence>
<keyword evidence="19" id="KW-1185">Reference proteome</keyword>
<dbReference type="OrthoDB" id="185455at2759"/>
<evidence type="ECO:0000256" key="15">
    <source>
        <dbReference type="RuleBase" id="RU368018"/>
    </source>
</evidence>
<evidence type="ECO:0000256" key="13">
    <source>
        <dbReference type="ARBA" id="ARBA00023204"/>
    </source>
</evidence>
<feature type="region of interest" description="Disordered" evidence="16">
    <location>
        <begin position="149"/>
        <end position="174"/>
    </location>
</feature>
<dbReference type="InterPro" id="IPR014857">
    <property type="entry name" value="Nse1_RING_C4HC3-type"/>
</dbReference>
<keyword evidence="11 15" id="KW-0862">Zinc</keyword>
<keyword evidence="7 15" id="KW-0479">Metal-binding</keyword>
<dbReference type="Proteomes" id="UP000799753">
    <property type="component" value="Unassembled WGS sequence"/>
</dbReference>
<dbReference type="Pfam" id="PF08746">
    <property type="entry name" value="zf-RING-like"/>
    <property type="match status" value="1"/>
</dbReference>
<keyword evidence="12 15" id="KW-0233">DNA recombination</keyword>
<dbReference type="GO" id="GO:0000724">
    <property type="term" value="P:double-strand break repair via homologous recombination"/>
    <property type="evidence" value="ECO:0007669"/>
    <property type="project" value="TreeGrafter"/>
</dbReference>
<keyword evidence="6 15" id="KW-0808">Transferase</keyword>
<protein>
    <recommendedName>
        <fullName evidence="5 15">Non-structural maintenance of chromosomes element 1 homolog</fullName>
        <ecNumber evidence="4 15">2.3.2.27</ecNumber>
    </recommendedName>
</protein>
<dbReference type="AlphaFoldDB" id="A0A6A6SAE1"/>
<dbReference type="Gene3D" id="3.30.40.10">
    <property type="entry name" value="Zinc/RING finger domain, C3HC4 (zinc finger)"/>
    <property type="match status" value="1"/>
</dbReference>
<evidence type="ECO:0000256" key="12">
    <source>
        <dbReference type="ARBA" id="ARBA00023172"/>
    </source>
</evidence>
<organism evidence="18 19">
    <name type="scientific">Massarina eburnea CBS 473.64</name>
    <dbReference type="NCBI Taxonomy" id="1395130"/>
    <lineage>
        <taxon>Eukaryota</taxon>
        <taxon>Fungi</taxon>
        <taxon>Dikarya</taxon>
        <taxon>Ascomycota</taxon>
        <taxon>Pezizomycotina</taxon>
        <taxon>Dothideomycetes</taxon>
        <taxon>Pleosporomycetidae</taxon>
        <taxon>Pleosporales</taxon>
        <taxon>Massarineae</taxon>
        <taxon>Massarinaceae</taxon>
        <taxon>Massarina</taxon>
    </lineage>
</organism>
<dbReference type="InterPro" id="IPR036388">
    <property type="entry name" value="WH-like_DNA-bd_sf"/>
</dbReference>
<keyword evidence="9 15" id="KW-0863">Zinc-finger</keyword>
<dbReference type="PANTHER" id="PTHR20973">
    <property type="entry name" value="NON-SMC ELEMENT 1-RELATED"/>
    <property type="match status" value="1"/>
</dbReference>
<evidence type="ECO:0000256" key="8">
    <source>
        <dbReference type="ARBA" id="ARBA00022763"/>
    </source>
</evidence>
<evidence type="ECO:0000256" key="2">
    <source>
        <dbReference type="ARBA" id="ARBA00004123"/>
    </source>
</evidence>
<accession>A0A6A6SAE1</accession>
<dbReference type="EC" id="2.3.2.27" evidence="4 15"/>
<comment type="similarity">
    <text evidence="3 15">Belongs to the NSE1 family.</text>
</comment>
<comment type="function">
    <text evidence="15">Acts in a DNA repair pathway for removal of UV-induced DNA damage that is distinct from classical nucleotide excision repair and in repair of ionizing radiation damage. Functions in homologous recombination repair of DNA double strand breaks and in recovery of stalled replication forks.</text>
</comment>
<evidence type="ECO:0000256" key="7">
    <source>
        <dbReference type="ARBA" id="ARBA00022723"/>
    </source>
</evidence>
<evidence type="ECO:0000256" key="11">
    <source>
        <dbReference type="ARBA" id="ARBA00022833"/>
    </source>
</evidence>
<keyword evidence="13 15" id="KW-0234">DNA repair</keyword>
<keyword evidence="10 15" id="KW-0833">Ubl conjugation pathway</keyword>
<proteinExistence type="inferred from homology"/>
<evidence type="ECO:0000313" key="19">
    <source>
        <dbReference type="Proteomes" id="UP000799753"/>
    </source>
</evidence>
<feature type="domain" description="Non-structural maintenance of chromosomes element 1 RING C4HC3-type" evidence="17">
    <location>
        <begin position="243"/>
        <end position="287"/>
    </location>
</feature>
<sequence length="323" mass="36467">MSGYHDRGDGGNYDHSHRALLQAFMSRSVMTFDEMKPIVAEILTAHEPDRTRLANDITQPIVTSMVQAVNAKIGALDFEIRSAINQNDRTLTYALVNTTSDALTQIATTFSPDEIAYIKRLLDCMFETNNKNIREVMAVKHMTATQLAKIPRNRQSQAAADSDGEGESNAQAESTVKGITINDADKVLQHLEVEAFFQRSPQNYYSLAPRALMELRAWLKETYNDPPAEDEDDHEPTIRIRDCEGCREIVTMGLRCDNKECGVRWHDFCAVQYFRGQQGSAKKCPKCKNNWDGSTFVGERADETGSRRRTTNGRSQLMNEEDE</sequence>
<evidence type="ECO:0000256" key="1">
    <source>
        <dbReference type="ARBA" id="ARBA00000900"/>
    </source>
</evidence>
<gene>
    <name evidence="18" type="ORF">P280DRAFT_476738</name>
</gene>
<dbReference type="PANTHER" id="PTHR20973:SF0">
    <property type="entry name" value="NON-STRUCTURAL MAINTENANCE OF CHROMOSOMES ELEMENT 1 HOMOLOG"/>
    <property type="match status" value="1"/>
</dbReference>
<dbReference type="InterPro" id="IPR013083">
    <property type="entry name" value="Znf_RING/FYVE/PHD"/>
</dbReference>
<name>A0A6A6SAE1_9PLEO</name>
<evidence type="ECO:0000256" key="6">
    <source>
        <dbReference type="ARBA" id="ARBA00022679"/>
    </source>
</evidence>
<dbReference type="Pfam" id="PF07574">
    <property type="entry name" value="SMC_Nse1"/>
    <property type="match status" value="1"/>
</dbReference>